<accession>A0ACC4E3N1</accession>
<protein>
    <submittedName>
        <fullName evidence="1">Uncharacterized protein</fullName>
    </submittedName>
</protein>
<gene>
    <name evidence="1" type="ORF">ACCO45_004461</name>
</gene>
<proteinExistence type="predicted"/>
<name>A0ACC4E3N1_PURLI</name>
<comment type="caution">
    <text evidence="1">The sequence shown here is derived from an EMBL/GenBank/DDBJ whole genome shotgun (WGS) entry which is preliminary data.</text>
</comment>
<dbReference type="EMBL" id="JBGNUJ010000003">
    <property type="protein sequence ID" value="KAL3962938.1"/>
    <property type="molecule type" value="Genomic_DNA"/>
</dbReference>
<dbReference type="Proteomes" id="UP001638806">
    <property type="component" value="Unassembled WGS sequence"/>
</dbReference>
<reference evidence="1" key="1">
    <citation type="submission" date="2024-12" db="EMBL/GenBank/DDBJ databases">
        <title>Comparative genomics and development of molecular markers within Purpureocillium lilacinum and among Purpureocillium species.</title>
        <authorList>
            <person name="Yeh Z.-Y."/>
            <person name="Ni N.-T."/>
            <person name="Lo P.-H."/>
            <person name="Mushyakhwo K."/>
            <person name="Lin C.-F."/>
            <person name="Nai Y.-S."/>
        </authorList>
    </citation>
    <scope>NUCLEOTIDE SEQUENCE</scope>
    <source>
        <strain evidence="1">NCHU-NPUST-175</strain>
    </source>
</reference>
<evidence type="ECO:0000313" key="1">
    <source>
        <dbReference type="EMBL" id="KAL3962938.1"/>
    </source>
</evidence>
<evidence type="ECO:0000313" key="2">
    <source>
        <dbReference type="Proteomes" id="UP001638806"/>
    </source>
</evidence>
<organism evidence="1 2">
    <name type="scientific">Purpureocillium lilacinum</name>
    <name type="common">Paecilomyces lilacinus</name>
    <dbReference type="NCBI Taxonomy" id="33203"/>
    <lineage>
        <taxon>Eukaryota</taxon>
        <taxon>Fungi</taxon>
        <taxon>Dikarya</taxon>
        <taxon>Ascomycota</taxon>
        <taxon>Pezizomycotina</taxon>
        <taxon>Sordariomycetes</taxon>
        <taxon>Hypocreomycetidae</taxon>
        <taxon>Hypocreales</taxon>
        <taxon>Ophiocordycipitaceae</taxon>
        <taxon>Purpureocillium</taxon>
    </lineage>
</organism>
<keyword evidence="2" id="KW-1185">Reference proteome</keyword>
<sequence length="253" mass="27983">MEVGGFVVGVVGLASLFNNVIDSFEYVHIAKSFGSNFQTSLLKLENARLRLSRWGDALGLSGGSVNDQTTLPSNVWSEADKRKAEQLLGQILACFNQAWKISDQYEMSKNPDDKQNVSDLMTLSLREKMRELSIKRQNRASLAKKLKFALHDEKHLKLLVGDITALTSELVDLFPAHKAKQTELAAREVADFSDSFRVLSLAATGQDELLVSALAQILKPANNLMTFNTEKSNIMKMGTDTGGHYEMKVGSPF</sequence>